<protein>
    <recommendedName>
        <fullName evidence="3">Tr-type G domain-containing protein</fullName>
    </recommendedName>
</protein>
<dbReference type="NCBIfam" id="TIGR00231">
    <property type="entry name" value="small_GTP"/>
    <property type="match status" value="1"/>
</dbReference>
<evidence type="ECO:0000256" key="2">
    <source>
        <dbReference type="ARBA" id="ARBA00023134"/>
    </source>
</evidence>
<keyword evidence="5" id="KW-1185">Reference proteome</keyword>
<evidence type="ECO:0000313" key="5">
    <source>
        <dbReference type="Proteomes" id="UP001438707"/>
    </source>
</evidence>
<dbReference type="Gene3D" id="3.30.70.240">
    <property type="match status" value="1"/>
</dbReference>
<dbReference type="InterPro" id="IPR000795">
    <property type="entry name" value="T_Tr_GTP-bd_dom"/>
</dbReference>
<accession>A0AAW1QWQ5</accession>
<dbReference type="Pfam" id="PF22042">
    <property type="entry name" value="EF-G_D2"/>
    <property type="match status" value="1"/>
</dbReference>
<dbReference type="PANTHER" id="PTHR42908">
    <property type="entry name" value="TRANSLATION ELONGATION FACTOR-RELATED"/>
    <property type="match status" value="1"/>
</dbReference>
<dbReference type="HAMAP" id="MF_00849">
    <property type="entry name" value="BipA"/>
    <property type="match status" value="1"/>
</dbReference>
<dbReference type="CDD" id="cd03710">
    <property type="entry name" value="BipA_TypA_C"/>
    <property type="match status" value="1"/>
</dbReference>
<dbReference type="Gene3D" id="3.30.70.870">
    <property type="entry name" value="Elongation Factor G (Translational Gtpase), domain 3"/>
    <property type="match status" value="1"/>
</dbReference>
<dbReference type="Pfam" id="PF00009">
    <property type="entry name" value="GTP_EFTU"/>
    <property type="match status" value="1"/>
</dbReference>
<dbReference type="Gene3D" id="2.40.30.10">
    <property type="entry name" value="Translation factors"/>
    <property type="match status" value="1"/>
</dbReference>
<dbReference type="InterPro" id="IPR031157">
    <property type="entry name" value="G_TR_CS"/>
</dbReference>
<dbReference type="PROSITE" id="PS51722">
    <property type="entry name" value="G_TR_2"/>
    <property type="match status" value="1"/>
</dbReference>
<dbReference type="CDD" id="cd01891">
    <property type="entry name" value="TypA_BipA"/>
    <property type="match status" value="1"/>
</dbReference>
<organism evidence="4 5">
    <name type="scientific">Apatococcus lobatus</name>
    <dbReference type="NCBI Taxonomy" id="904363"/>
    <lineage>
        <taxon>Eukaryota</taxon>
        <taxon>Viridiplantae</taxon>
        <taxon>Chlorophyta</taxon>
        <taxon>core chlorophytes</taxon>
        <taxon>Trebouxiophyceae</taxon>
        <taxon>Chlorellales</taxon>
        <taxon>Chlorellaceae</taxon>
        <taxon>Apatococcus</taxon>
    </lineage>
</organism>
<dbReference type="PROSITE" id="PS00301">
    <property type="entry name" value="G_TR_1"/>
    <property type="match status" value="1"/>
</dbReference>
<sequence>MLNSTQLLRRLVPFCQNSCRSSRIVCYLRTDTPSPAWKGSQKICFQRLRGAGNRSLETSAAAVAEAPVEEAIDTSLISHDGSINIRNIAIIAHVDHGKTTLVDSMLKQAKVFRENQSVATRIMDSNDLERERGITILSKNTAVRYKGFKINIIDTPGHADFGGEVERILNMCDGVLLLVDAVEGPMPQTRFVLRKALDLNKKVIVVVNKIDRPSARPDWVIDATFDLFVELGATDEQCDFPVVYASGANGIAGSDPKDLAEDLAPLFEAIVREVAAPSVDLDAALQMLVTNLDYDEHKGRIAIGRVTGGRLDRGGVVGITKPDDLKPRQGRVAELYVYDNFARVPAESVMAGDICALTGLGDVTIGETVCDKDVPTALPTITVEEPTVRMTFSVNTSAFAGREGKFVTSRQIKERLDRELERNLALRVSPGESAESFIVSGRGALHLGILMENMRREGYEFAVGPPKVITKQVDGHLNEPFEEAVVELPEAHVGSAVDLLGQRKGTMQDLSNSTGGLTRLTYRIPTRGLLGLRNALLTATRGTGMLTTIFKDYAPYCGELSSRENGSLTASAQGQVTSYALDSAQNRGRMMVTPGDEVYENQVVGIHQRAGDLGINVCKRKQATNVRSATKDQTTVLQEAFKPSLDEALEYIGDDELVEVTPGSVRIRKNPNFKSRK</sequence>
<dbReference type="InterPro" id="IPR048876">
    <property type="entry name" value="BipA_C"/>
</dbReference>
<dbReference type="CDD" id="cd16263">
    <property type="entry name" value="BipA_III"/>
    <property type="match status" value="1"/>
</dbReference>
<evidence type="ECO:0000259" key="3">
    <source>
        <dbReference type="PROSITE" id="PS51722"/>
    </source>
</evidence>
<dbReference type="FunFam" id="3.30.70.870:FF:000003">
    <property type="entry name" value="GTP-binding protein TypA"/>
    <property type="match status" value="1"/>
</dbReference>
<dbReference type="GO" id="GO:0010467">
    <property type="term" value="P:gene expression"/>
    <property type="evidence" value="ECO:0007669"/>
    <property type="project" value="UniProtKB-ARBA"/>
</dbReference>
<dbReference type="InterPro" id="IPR006298">
    <property type="entry name" value="BipA"/>
</dbReference>
<dbReference type="EMBL" id="JALJOS010000024">
    <property type="protein sequence ID" value="KAK9825594.1"/>
    <property type="molecule type" value="Genomic_DNA"/>
</dbReference>
<dbReference type="InterPro" id="IPR027417">
    <property type="entry name" value="P-loop_NTPase"/>
</dbReference>
<keyword evidence="1" id="KW-0547">Nucleotide-binding</keyword>
<dbReference type="InterPro" id="IPR035651">
    <property type="entry name" value="BipA_V"/>
</dbReference>
<dbReference type="FunFam" id="2.40.30.10:FF:000016">
    <property type="entry name" value="GTP-binding protein TypA"/>
    <property type="match status" value="1"/>
</dbReference>
<dbReference type="GO" id="GO:0009409">
    <property type="term" value="P:response to cold"/>
    <property type="evidence" value="ECO:0007669"/>
    <property type="project" value="UniProtKB-ARBA"/>
</dbReference>
<name>A0AAW1QWQ5_9CHLO</name>
<dbReference type="Pfam" id="PF00679">
    <property type="entry name" value="EFG_C"/>
    <property type="match status" value="1"/>
</dbReference>
<dbReference type="AlphaFoldDB" id="A0AAW1QWQ5"/>
<dbReference type="Gene3D" id="2.40.50.250">
    <property type="entry name" value="bipa protein"/>
    <property type="match status" value="1"/>
</dbReference>
<dbReference type="PANTHER" id="PTHR42908:SF8">
    <property type="entry name" value="TR-TYPE G DOMAIN-CONTAINING PROTEIN"/>
    <property type="match status" value="1"/>
</dbReference>
<dbReference type="FunFam" id="2.40.50.250:FF:000001">
    <property type="entry name" value="GTP-binding protein TypA"/>
    <property type="match status" value="1"/>
</dbReference>
<dbReference type="InterPro" id="IPR005225">
    <property type="entry name" value="Small_GTP-bd"/>
</dbReference>
<dbReference type="InterPro" id="IPR053905">
    <property type="entry name" value="EF-G-like_DII"/>
</dbReference>
<dbReference type="PRINTS" id="PR00315">
    <property type="entry name" value="ELONGATNFCT"/>
</dbReference>
<dbReference type="Gene3D" id="3.40.50.300">
    <property type="entry name" value="P-loop containing nucleotide triphosphate hydrolases"/>
    <property type="match status" value="1"/>
</dbReference>
<dbReference type="FunFam" id="3.30.70.240:FF:000002">
    <property type="entry name" value="GTP-binding protein TypA"/>
    <property type="match status" value="1"/>
</dbReference>
<reference evidence="4 5" key="1">
    <citation type="journal article" date="2024" name="Nat. Commun.">
        <title>Phylogenomics reveals the evolutionary origins of lichenization in chlorophyte algae.</title>
        <authorList>
            <person name="Puginier C."/>
            <person name="Libourel C."/>
            <person name="Otte J."/>
            <person name="Skaloud P."/>
            <person name="Haon M."/>
            <person name="Grisel S."/>
            <person name="Petersen M."/>
            <person name="Berrin J.G."/>
            <person name="Delaux P.M."/>
            <person name="Dal Grande F."/>
            <person name="Keller J."/>
        </authorList>
    </citation>
    <scope>NUCLEOTIDE SEQUENCE [LARGE SCALE GENOMIC DNA]</scope>
    <source>
        <strain evidence="4 5">SAG 2145</strain>
    </source>
</reference>
<feature type="domain" description="Tr-type G" evidence="3">
    <location>
        <begin position="83"/>
        <end position="278"/>
    </location>
</feature>
<dbReference type="GO" id="GO:1990904">
    <property type="term" value="C:ribonucleoprotein complex"/>
    <property type="evidence" value="ECO:0007669"/>
    <property type="project" value="TreeGrafter"/>
</dbReference>
<dbReference type="GO" id="GO:0005525">
    <property type="term" value="F:GTP binding"/>
    <property type="evidence" value="ECO:0007669"/>
    <property type="project" value="UniProtKB-KW"/>
</dbReference>
<dbReference type="SUPFAM" id="SSF52540">
    <property type="entry name" value="P-loop containing nucleoside triphosphate hydrolases"/>
    <property type="match status" value="1"/>
</dbReference>
<evidence type="ECO:0000313" key="4">
    <source>
        <dbReference type="EMBL" id="KAK9825594.1"/>
    </source>
</evidence>
<dbReference type="CDD" id="cd03691">
    <property type="entry name" value="BipA_TypA_II"/>
    <property type="match status" value="1"/>
</dbReference>
<dbReference type="Proteomes" id="UP001438707">
    <property type="component" value="Unassembled WGS sequence"/>
</dbReference>
<dbReference type="GO" id="GO:0003924">
    <property type="term" value="F:GTPase activity"/>
    <property type="evidence" value="ECO:0007669"/>
    <property type="project" value="InterPro"/>
</dbReference>
<dbReference type="FunFam" id="3.40.50.300:FF:000055">
    <property type="entry name" value="GTP-binding protein TypA"/>
    <property type="match status" value="1"/>
</dbReference>
<comment type="caution">
    <text evidence="4">The sequence shown here is derived from an EMBL/GenBank/DDBJ whole genome shotgun (WGS) entry which is preliminary data.</text>
</comment>
<dbReference type="Pfam" id="PF21018">
    <property type="entry name" value="BipA_C"/>
    <property type="match status" value="1"/>
</dbReference>
<proteinExistence type="inferred from homology"/>
<keyword evidence="2" id="KW-0342">GTP-binding</keyword>
<gene>
    <name evidence="4" type="ORF">WJX74_008899</name>
</gene>
<dbReference type="InterPro" id="IPR042116">
    <property type="entry name" value="TypA/BipA_C"/>
</dbReference>
<dbReference type="SUPFAM" id="SSF54980">
    <property type="entry name" value="EF-G C-terminal domain-like"/>
    <property type="match status" value="2"/>
</dbReference>
<dbReference type="InterPro" id="IPR035647">
    <property type="entry name" value="EFG_III/V"/>
</dbReference>
<dbReference type="InterPro" id="IPR047043">
    <property type="entry name" value="BipA_III"/>
</dbReference>
<dbReference type="GO" id="GO:0005829">
    <property type="term" value="C:cytosol"/>
    <property type="evidence" value="ECO:0007669"/>
    <property type="project" value="TreeGrafter"/>
</dbReference>
<evidence type="ECO:0000256" key="1">
    <source>
        <dbReference type="ARBA" id="ARBA00022741"/>
    </source>
</evidence>
<dbReference type="SUPFAM" id="SSF50447">
    <property type="entry name" value="Translation proteins"/>
    <property type="match status" value="1"/>
</dbReference>
<dbReference type="InterPro" id="IPR047042">
    <property type="entry name" value="BipA_II"/>
</dbReference>
<dbReference type="InterPro" id="IPR047041">
    <property type="entry name" value="BipA_GTP-bd_dom"/>
</dbReference>
<dbReference type="NCBIfam" id="TIGR01394">
    <property type="entry name" value="TypA_BipA"/>
    <property type="match status" value="1"/>
</dbReference>
<dbReference type="InterPro" id="IPR000640">
    <property type="entry name" value="EFG_V-like"/>
</dbReference>
<dbReference type="GO" id="GO:0042254">
    <property type="term" value="P:ribosome biogenesis"/>
    <property type="evidence" value="ECO:0007669"/>
    <property type="project" value="UniProtKB-ARBA"/>
</dbReference>
<dbReference type="InterPro" id="IPR009000">
    <property type="entry name" value="Transl_B-barrel_sf"/>
</dbReference>